<feature type="transmembrane region" description="Helical" evidence="8">
    <location>
        <begin position="426"/>
        <end position="446"/>
    </location>
</feature>
<dbReference type="Proteomes" id="UP001321804">
    <property type="component" value="Chromosome"/>
</dbReference>
<dbReference type="PRINTS" id="PR01036">
    <property type="entry name" value="TCRTETB"/>
</dbReference>
<dbReference type="PANTHER" id="PTHR42718">
    <property type="entry name" value="MAJOR FACILITATOR SUPERFAMILY MULTIDRUG TRANSPORTER MFSC"/>
    <property type="match status" value="1"/>
</dbReference>
<proteinExistence type="inferred from homology"/>
<dbReference type="KEGG" id="xak:KIMC2_05670"/>
<feature type="transmembrane region" description="Helical" evidence="8">
    <location>
        <begin position="220"/>
        <end position="239"/>
    </location>
</feature>
<name>A0AAU9D3M2_9LACO</name>
<dbReference type="GO" id="GO:0022857">
    <property type="term" value="F:transmembrane transporter activity"/>
    <property type="evidence" value="ECO:0007669"/>
    <property type="project" value="InterPro"/>
</dbReference>
<feature type="transmembrane region" description="Helical" evidence="8">
    <location>
        <begin position="46"/>
        <end position="67"/>
    </location>
</feature>
<dbReference type="GO" id="GO:0005886">
    <property type="term" value="C:plasma membrane"/>
    <property type="evidence" value="ECO:0007669"/>
    <property type="project" value="UniProtKB-SubCell"/>
</dbReference>
<feature type="transmembrane region" description="Helical" evidence="8">
    <location>
        <begin position="326"/>
        <end position="344"/>
    </location>
</feature>
<dbReference type="Gene3D" id="1.20.1250.20">
    <property type="entry name" value="MFS general substrate transporter like domains"/>
    <property type="match status" value="1"/>
</dbReference>
<feature type="transmembrane region" description="Helical" evidence="8">
    <location>
        <begin position="133"/>
        <end position="156"/>
    </location>
</feature>
<dbReference type="AlphaFoldDB" id="A0AAU9D3M2"/>
<dbReference type="InterPro" id="IPR020846">
    <property type="entry name" value="MFS_dom"/>
</dbReference>
<evidence type="ECO:0000256" key="4">
    <source>
        <dbReference type="ARBA" id="ARBA00022475"/>
    </source>
</evidence>
<dbReference type="InterPro" id="IPR011701">
    <property type="entry name" value="MFS"/>
</dbReference>
<gene>
    <name evidence="10" type="primary">LinCd</name>
    <name evidence="10" type="ORF">KIMC2_05670</name>
</gene>
<keyword evidence="6 8" id="KW-1133">Transmembrane helix</keyword>
<feature type="domain" description="Major facilitator superfamily (MFS) profile" evidence="9">
    <location>
        <begin position="9"/>
        <end position="450"/>
    </location>
</feature>
<feature type="transmembrane region" description="Helical" evidence="8">
    <location>
        <begin position="98"/>
        <end position="121"/>
    </location>
</feature>
<comment type="subcellular location">
    <subcellularLocation>
        <location evidence="1">Cell membrane</location>
        <topology evidence="1">Multi-pass membrane protein</topology>
    </subcellularLocation>
</comment>
<dbReference type="PANTHER" id="PTHR42718:SF9">
    <property type="entry name" value="MAJOR FACILITATOR SUPERFAMILY MULTIDRUG TRANSPORTER MFSC"/>
    <property type="match status" value="1"/>
</dbReference>
<evidence type="ECO:0000256" key="3">
    <source>
        <dbReference type="ARBA" id="ARBA00022448"/>
    </source>
</evidence>
<keyword evidence="5 8" id="KW-0812">Transmembrane</keyword>
<keyword evidence="3" id="KW-0813">Transport</keyword>
<evidence type="ECO:0000313" key="11">
    <source>
        <dbReference type="Proteomes" id="UP001321804"/>
    </source>
</evidence>
<comment type="similarity">
    <text evidence="2">Belongs to the major facilitator superfamily. EmrB family.</text>
</comment>
<feature type="transmembrane region" description="Helical" evidence="8">
    <location>
        <begin position="350"/>
        <end position="372"/>
    </location>
</feature>
<dbReference type="InterPro" id="IPR036259">
    <property type="entry name" value="MFS_trans_sf"/>
</dbReference>
<evidence type="ECO:0000256" key="6">
    <source>
        <dbReference type="ARBA" id="ARBA00022989"/>
    </source>
</evidence>
<evidence type="ECO:0000256" key="7">
    <source>
        <dbReference type="ARBA" id="ARBA00023136"/>
    </source>
</evidence>
<dbReference type="SUPFAM" id="SSF103473">
    <property type="entry name" value="MFS general substrate transporter"/>
    <property type="match status" value="1"/>
</dbReference>
<feature type="transmembrane region" description="Helical" evidence="8">
    <location>
        <begin position="74"/>
        <end position="92"/>
    </location>
</feature>
<accession>A0AAU9D3M2</accession>
<reference evidence="10 11" key="1">
    <citation type="journal article" date="2023" name="Microbiol. Spectr.">
        <title>Symbiosis of Carpenter Bees with Uncharacterized Lactic Acid Bacteria Showing NAD Auxotrophy.</title>
        <authorList>
            <person name="Kawasaki S."/>
            <person name="Ozawa K."/>
            <person name="Mori T."/>
            <person name="Yamamoto A."/>
            <person name="Ito M."/>
            <person name="Ohkuma M."/>
            <person name="Sakamoto M."/>
            <person name="Matsutani M."/>
        </authorList>
    </citation>
    <scope>NUCLEOTIDE SEQUENCE [LARGE SCALE GENOMIC DNA]</scope>
    <source>
        <strain evidence="10 11">KimC2</strain>
    </source>
</reference>
<feature type="transmembrane region" description="Helical" evidence="8">
    <location>
        <begin position="194"/>
        <end position="214"/>
    </location>
</feature>
<feature type="transmembrane region" description="Helical" evidence="8">
    <location>
        <begin position="293"/>
        <end position="314"/>
    </location>
</feature>
<sequence length="460" mass="49957">MNSKKNNLIFSTLLCGAIVTSLLQTALTTALPNIMKELQLTAATAQWLTSAFSLTMAVMIPATAFLIKRFSTRQIFISAMTFFTVGTLISWLAKNFGILLIGRIFQALGSGIILPLTQVAVMTMYPVEKQGTIMGVFGLATGAAPVIAPTLTGIAIDLWNWRSIFLISLILAASTLILSLFTIKNVTPTEKIKFDLWSMILCTVGLSGILIGLSNLTSDNFAKAVIPLIIGIISLIIFSKRQLNLKSPFLELKTLKTKNFRVAVIISILLYAVMMGGSTVYPILIQSVMKKSAMISALVMLPGSLAMALINPFTGRFFDRFGINKLVIGGSILMFISCLGVSFVSSFTPIGLLIVFYLMRLLAIGCIMMPIVTWGMQNLPSEQVAHGTALLTALRTVSGAFGTAISMEIMTEISAPKPVNYAGVRVAFVTITIIALIQLIISLINFRTIKREPYENTKEK</sequence>
<evidence type="ECO:0000259" key="9">
    <source>
        <dbReference type="PROSITE" id="PS50850"/>
    </source>
</evidence>
<dbReference type="RefSeq" id="WP_317697834.1">
    <property type="nucleotide sequence ID" value="NZ_AP026801.1"/>
</dbReference>
<feature type="transmembrane region" description="Helical" evidence="8">
    <location>
        <begin position="384"/>
        <end position="406"/>
    </location>
</feature>
<evidence type="ECO:0000256" key="8">
    <source>
        <dbReference type="SAM" id="Phobius"/>
    </source>
</evidence>
<keyword evidence="11" id="KW-1185">Reference proteome</keyword>
<protein>
    <submittedName>
        <fullName evidence="10">MFS transporter</fullName>
    </submittedName>
</protein>
<feature type="transmembrane region" description="Helical" evidence="8">
    <location>
        <begin position="162"/>
        <end position="182"/>
    </location>
</feature>
<evidence type="ECO:0000256" key="1">
    <source>
        <dbReference type="ARBA" id="ARBA00004651"/>
    </source>
</evidence>
<dbReference type="PROSITE" id="PS50850">
    <property type="entry name" value="MFS"/>
    <property type="match status" value="1"/>
</dbReference>
<dbReference type="Gene3D" id="1.20.1720.10">
    <property type="entry name" value="Multidrug resistance protein D"/>
    <property type="match status" value="1"/>
</dbReference>
<evidence type="ECO:0000313" key="10">
    <source>
        <dbReference type="EMBL" id="BDR56005.1"/>
    </source>
</evidence>
<evidence type="ECO:0000256" key="5">
    <source>
        <dbReference type="ARBA" id="ARBA00022692"/>
    </source>
</evidence>
<dbReference type="InterPro" id="IPR004638">
    <property type="entry name" value="EmrB-like"/>
</dbReference>
<dbReference type="Pfam" id="PF07690">
    <property type="entry name" value="MFS_1"/>
    <property type="match status" value="1"/>
</dbReference>
<dbReference type="CDD" id="cd17503">
    <property type="entry name" value="MFS_LmrB_MDR_like"/>
    <property type="match status" value="1"/>
</dbReference>
<evidence type="ECO:0000256" key="2">
    <source>
        <dbReference type="ARBA" id="ARBA00008537"/>
    </source>
</evidence>
<organism evidence="10 11">
    <name type="scientific">Xylocopilactobacillus apis</name>
    <dbReference type="NCBI Taxonomy" id="2932183"/>
    <lineage>
        <taxon>Bacteria</taxon>
        <taxon>Bacillati</taxon>
        <taxon>Bacillota</taxon>
        <taxon>Bacilli</taxon>
        <taxon>Lactobacillales</taxon>
        <taxon>Lactobacillaceae</taxon>
        <taxon>Xylocopilactobacillus</taxon>
    </lineage>
</organism>
<feature type="transmembrane region" description="Helical" evidence="8">
    <location>
        <begin position="260"/>
        <end position="281"/>
    </location>
</feature>
<keyword evidence="4" id="KW-1003">Cell membrane</keyword>
<dbReference type="EMBL" id="AP026801">
    <property type="protein sequence ID" value="BDR56005.1"/>
    <property type="molecule type" value="Genomic_DNA"/>
</dbReference>
<dbReference type="NCBIfam" id="TIGR00711">
    <property type="entry name" value="efflux_EmrB"/>
    <property type="match status" value="1"/>
</dbReference>
<keyword evidence="7 8" id="KW-0472">Membrane</keyword>